<sequence>MVHLTPLVLVFTLAGSVHSHGALLDPLPTWNTPYSDTSQFCGTMEGPSVLPGAAYNTSPQDNAAAFTRQFQASSFKTLRDLVLANPSTCGSCGITNPNGTPRQINADGTVKWAHGSEGFISSHEGPCEVWCDTDRVFQNDNCARNAANGIVKIDVAKCKRAIHLVVYWLALHVPTWQIYLNCVRLAGDGGAAAPTPSNPQSAQPSYPSAPPSYPTAAPGQGPPSTAPEYTYYVEPGYESYSPSPLNPSAPYTPPASMAPPSNPSPPYAPPPSMAPPSPSTSSPPLAPPTNSAVAAWGQCGGQQYKGPTQCVTGQECRKWADAYSQCVPQDNPSGDLKTWAQCGGKAYSGPTKCKSSDTCMSKNDFYSQCIPK</sequence>
<feature type="region of interest" description="Disordered" evidence="2">
    <location>
        <begin position="251"/>
        <end position="292"/>
    </location>
</feature>
<feature type="signal peptide" evidence="3">
    <location>
        <begin position="1"/>
        <end position="19"/>
    </location>
</feature>
<evidence type="ECO:0000259" key="4">
    <source>
        <dbReference type="PROSITE" id="PS51164"/>
    </source>
</evidence>
<proteinExistence type="predicted"/>
<dbReference type="OrthoDB" id="2119228at2759"/>
<dbReference type="EMBL" id="KI913146">
    <property type="protein sequence ID" value="ETV73954.1"/>
    <property type="molecule type" value="Genomic_DNA"/>
</dbReference>
<evidence type="ECO:0000313" key="5">
    <source>
        <dbReference type="EMBL" id="ETV73954.1"/>
    </source>
</evidence>
<dbReference type="PROSITE" id="PS00562">
    <property type="entry name" value="CBM1_1"/>
    <property type="match status" value="1"/>
</dbReference>
<dbReference type="Pfam" id="PF00734">
    <property type="entry name" value="CBM_1"/>
    <property type="match status" value="2"/>
</dbReference>
<accession>W4G4H5</accession>
<dbReference type="RefSeq" id="XP_009836467.1">
    <property type="nucleotide sequence ID" value="XM_009838165.1"/>
</dbReference>
<dbReference type="GO" id="GO:0030248">
    <property type="term" value="F:cellulose binding"/>
    <property type="evidence" value="ECO:0007669"/>
    <property type="project" value="InterPro"/>
</dbReference>
<reference evidence="5" key="1">
    <citation type="submission" date="2013-12" db="EMBL/GenBank/DDBJ databases">
        <title>The Genome Sequence of Aphanomyces astaci APO3.</title>
        <authorList>
            <consortium name="The Broad Institute Genomics Platform"/>
            <person name="Russ C."/>
            <person name="Tyler B."/>
            <person name="van West P."/>
            <person name="Dieguez-Uribeondo J."/>
            <person name="Young S.K."/>
            <person name="Zeng Q."/>
            <person name="Gargeya S."/>
            <person name="Fitzgerald M."/>
            <person name="Abouelleil A."/>
            <person name="Alvarado L."/>
            <person name="Chapman S.B."/>
            <person name="Gainer-Dewar J."/>
            <person name="Goldberg J."/>
            <person name="Griggs A."/>
            <person name="Gujja S."/>
            <person name="Hansen M."/>
            <person name="Howarth C."/>
            <person name="Imamovic A."/>
            <person name="Ireland A."/>
            <person name="Larimer J."/>
            <person name="McCowan C."/>
            <person name="Murphy C."/>
            <person name="Pearson M."/>
            <person name="Poon T.W."/>
            <person name="Priest M."/>
            <person name="Roberts A."/>
            <person name="Saif S."/>
            <person name="Shea T."/>
            <person name="Sykes S."/>
            <person name="Wortman J."/>
            <person name="Nusbaum C."/>
            <person name="Birren B."/>
        </authorList>
    </citation>
    <scope>NUCLEOTIDE SEQUENCE [LARGE SCALE GENOMIC DNA]</scope>
    <source>
        <strain evidence="5">APO3</strain>
    </source>
</reference>
<keyword evidence="1 3" id="KW-0732">Signal</keyword>
<dbReference type="AlphaFoldDB" id="W4G4H5"/>
<dbReference type="SMART" id="SM00236">
    <property type="entry name" value="fCBD"/>
    <property type="match status" value="2"/>
</dbReference>
<evidence type="ECO:0000256" key="2">
    <source>
        <dbReference type="SAM" id="MobiDB-lite"/>
    </source>
</evidence>
<dbReference type="STRING" id="112090.W4G4H5"/>
<feature type="region of interest" description="Disordered" evidence="2">
    <location>
        <begin position="190"/>
        <end position="228"/>
    </location>
</feature>
<dbReference type="VEuPathDB" id="FungiDB:H257_11271"/>
<feature type="domain" description="CBM1" evidence="4">
    <location>
        <begin position="291"/>
        <end position="327"/>
    </location>
</feature>
<dbReference type="GO" id="GO:0005576">
    <property type="term" value="C:extracellular region"/>
    <property type="evidence" value="ECO:0007669"/>
    <property type="project" value="InterPro"/>
</dbReference>
<dbReference type="PROSITE" id="PS51164">
    <property type="entry name" value="CBM1_2"/>
    <property type="match status" value="2"/>
</dbReference>
<name>W4G4H5_APHAT</name>
<organism evidence="5">
    <name type="scientific">Aphanomyces astaci</name>
    <name type="common">Crayfish plague agent</name>
    <dbReference type="NCBI Taxonomy" id="112090"/>
    <lineage>
        <taxon>Eukaryota</taxon>
        <taxon>Sar</taxon>
        <taxon>Stramenopiles</taxon>
        <taxon>Oomycota</taxon>
        <taxon>Saprolegniomycetes</taxon>
        <taxon>Saprolegniales</taxon>
        <taxon>Verrucalvaceae</taxon>
        <taxon>Aphanomyces</taxon>
    </lineage>
</organism>
<gene>
    <name evidence="5" type="ORF">H257_11271</name>
</gene>
<dbReference type="GeneID" id="20813267"/>
<feature type="compositionally biased region" description="Pro residues" evidence="2">
    <location>
        <begin position="251"/>
        <end position="278"/>
    </location>
</feature>
<dbReference type="InterPro" id="IPR035971">
    <property type="entry name" value="CBD_sf"/>
</dbReference>
<feature type="compositionally biased region" description="Low complexity" evidence="2">
    <location>
        <begin position="279"/>
        <end position="292"/>
    </location>
</feature>
<dbReference type="GO" id="GO:0005975">
    <property type="term" value="P:carbohydrate metabolic process"/>
    <property type="evidence" value="ECO:0007669"/>
    <property type="project" value="InterPro"/>
</dbReference>
<dbReference type="SUPFAM" id="SSF57180">
    <property type="entry name" value="Cellulose-binding domain"/>
    <property type="match status" value="2"/>
</dbReference>
<feature type="domain" description="CBM1" evidence="4">
    <location>
        <begin position="334"/>
        <end position="370"/>
    </location>
</feature>
<evidence type="ECO:0000256" key="1">
    <source>
        <dbReference type="ARBA" id="ARBA00022729"/>
    </source>
</evidence>
<protein>
    <recommendedName>
        <fullName evidence="4">CBM1 domain-containing protein</fullName>
    </recommendedName>
</protein>
<feature type="chain" id="PRO_5004840680" description="CBM1 domain-containing protein" evidence="3">
    <location>
        <begin position="20"/>
        <end position="372"/>
    </location>
</feature>
<dbReference type="InterPro" id="IPR000254">
    <property type="entry name" value="CBD"/>
</dbReference>
<evidence type="ECO:0000256" key="3">
    <source>
        <dbReference type="SAM" id="SignalP"/>
    </source>
</evidence>